<evidence type="ECO:0000313" key="2">
    <source>
        <dbReference type="Proteomes" id="UP000799118"/>
    </source>
</evidence>
<proteinExistence type="predicted"/>
<dbReference type="OrthoDB" id="5327923at2759"/>
<evidence type="ECO:0008006" key="3">
    <source>
        <dbReference type="Google" id="ProtNLM"/>
    </source>
</evidence>
<name>A0A6A4I521_9AGAR</name>
<keyword evidence="2" id="KW-1185">Reference proteome</keyword>
<accession>A0A6A4I521</accession>
<dbReference type="Proteomes" id="UP000799118">
    <property type="component" value="Unassembled WGS sequence"/>
</dbReference>
<protein>
    <recommendedName>
        <fullName evidence="3">Protein kinase domain-containing protein</fullName>
    </recommendedName>
</protein>
<dbReference type="AlphaFoldDB" id="A0A6A4I521"/>
<dbReference type="EMBL" id="ML769407">
    <property type="protein sequence ID" value="KAE9405636.1"/>
    <property type="molecule type" value="Genomic_DNA"/>
</dbReference>
<reference evidence="1" key="1">
    <citation type="journal article" date="2019" name="Environ. Microbiol.">
        <title>Fungal ecological strategies reflected in gene transcription - a case study of two litter decomposers.</title>
        <authorList>
            <person name="Barbi F."/>
            <person name="Kohler A."/>
            <person name="Barry K."/>
            <person name="Baskaran P."/>
            <person name="Daum C."/>
            <person name="Fauchery L."/>
            <person name="Ihrmark K."/>
            <person name="Kuo A."/>
            <person name="LaButti K."/>
            <person name="Lipzen A."/>
            <person name="Morin E."/>
            <person name="Grigoriev I.V."/>
            <person name="Henrissat B."/>
            <person name="Lindahl B."/>
            <person name="Martin F."/>
        </authorList>
    </citation>
    <scope>NUCLEOTIDE SEQUENCE</scope>
    <source>
        <strain evidence="1">JB14</strain>
    </source>
</reference>
<organism evidence="1 2">
    <name type="scientific">Gymnopus androsaceus JB14</name>
    <dbReference type="NCBI Taxonomy" id="1447944"/>
    <lineage>
        <taxon>Eukaryota</taxon>
        <taxon>Fungi</taxon>
        <taxon>Dikarya</taxon>
        <taxon>Basidiomycota</taxon>
        <taxon>Agaricomycotina</taxon>
        <taxon>Agaricomycetes</taxon>
        <taxon>Agaricomycetidae</taxon>
        <taxon>Agaricales</taxon>
        <taxon>Marasmiineae</taxon>
        <taxon>Omphalotaceae</taxon>
        <taxon>Gymnopus</taxon>
    </lineage>
</organism>
<sequence length="211" mass="24453">MGDRHLKTEALNYQRLGTDFSQHWTGYTLAPLPNHRPTPTGAVVPIFYGYYLKERTSDSDVVSPEDYSYYHSNSDNYFSPILPLEECGTPIEPCMLDFDDKQECAALLLRMHHHGWTQGSFFPRNILMQLGDHGNFPLMRSPNDKRFRLIDFGRGKSLKDAVEADRLRGDGKNTEQEIWHREQTDEKKEIKRTLEFPQPLIGKNVKPNIKL</sequence>
<evidence type="ECO:0000313" key="1">
    <source>
        <dbReference type="EMBL" id="KAE9405636.1"/>
    </source>
</evidence>
<gene>
    <name evidence="1" type="ORF">BT96DRAFT_312862</name>
</gene>